<feature type="region of interest" description="Disordered" evidence="1">
    <location>
        <begin position="55"/>
        <end position="83"/>
    </location>
</feature>
<reference evidence="2" key="1">
    <citation type="submission" date="2020-02" db="EMBL/GenBank/DDBJ databases">
        <authorList>
            <person name="Meier V. D."/>
        </authorList>
    </citation>
    <scope>NUCLEOTIDE SEQUENCE</scope>
    <source>
        <strain evidence="2">AVDCRST_MAG14</strain>
    </source>
</reference>
<proteinExistence type="predicted"/>
<gene>
    <name evidence="2" type="ORF">AVDCRST_MAG14-1859</name>
</gene>
<name>A0A6J4QWR7_9ACTN</name>
<sequence length="150" mass="17500">MEDEYTEISNESAIALVRKVRTRNGVRLEIHSPEQDRRVYLDPLHIESLAWQTPETFSDTLEDPPEATSTKETEEAQVETENEYTEFTNEFAYTLVRKVHIRGGARLEIHSPKLDYRIYLDPPLLESLTWQTSQTFSKFLEEPYGPRGTH</sequence>
<dbReference type="EMBL" id="CADCVG010000078">
    <property type="protein sequence ID" value="CAA9457614.1"/>
    <property type="molecule type" value="Genomic_DNA"/>
</dbReference>
<evidence type="ECO:0000313" key="2">
    <source>
        <dbReference type="EMBL" id="CAA9457614.1"/>
    </source>
</evidence>
<organism evidence="2">
    <name type="scientific">uncultured Rubrobacteraceae bacterium</name>
    <dbReference type="NCBI Taxonomy" id="349277"/>
    <lineage>
        <taxon>Bacteria</taxon>
        <taxon>Bacillati</taxon>
        <taxon>Actinomycetota</taxon>
        <taxon>Rubrobacteria</taxon>
        <taxon>Rubrobacterales</taxon>
        <taxon>Rubrobacteraceae</taxon>
        <taxon>environmental samples</taxon>
    </lineage>
</organism>
<evidence type="ECO:0000256" key="1">
    <source>
        <dbReference type="SAM" id="MobiDB-lite"/>
    </source>
</evidence>
<accession>A0A6J4QWR7</accession>
<dbReference type="AlphaFoldDB" id="A0A6J4QWR7"/>
<protein>
    <submittedName>
        <fullName evidence="2">Uncharacterized protein</fullName>
    </submittedName>
</protein>